<protein>
    <submittedName>
        <fullName evidence="2">Uncharacterized protein</fullName>
    </submittedName>
</protein>
<name>A0A085N4E2_9BILA</name>
<dbReference type="EMBL" id="KL367557">
    <property type="protein sequence ID" value="KFD64338.1"/>
    <property type="molecule type" value="Genomic_DNA"/>
</dbReference>
<dbReference type="AlphaFoldDB" id="A0A085N4E2"/>
<dbReference type="Proteomes" id="UP000030764">
    <property type="component" value="Unassembled WGS sequence"/>
</dbReference>
<gene>
    <name evidence="1" type="ORF">M513_09904</name>
    <name evidence="2" type="ORF">M514_09904</name>
</gene>
<accession>A0A085N4E2</accession>
<keyword evidence="3" id="KW-1185">Reference proteome</keyword>
<dbReference type="EMBL" id="KL363276">
    <property type="protein sequence ID" value="KFD49182.1"/>
    <property type="molecule type" value="Genomic_DNA"/>
</dbReference>
<proteinExistence type="predicted"/>
<organism evidence="2">
    <name type="scientific">Trichuris suis</name>
    <name type="common">pig whipworm</name>
    <dbReference type="NCBI Taxonomy" id="68888"/>
    <lineage>
        <taxon>Eukaryota</taxon>
        <taxon>Metazoa</taxon>
        <taxon>Ecdysozoa</taxon>
        <taxon>Nematoda</taxon>
        <taxon>Enoplea</taxon>
        <taxon>Dorylaimia</taxon>
        <taxon>Trichinellida</taxon>
        <taxon>Trichuridae</taxon>
        <taxon>Trichuris</taxon>
    </lineage>
</organism>
<evidence type="ECO:0000313" key="3">
    <source>
        <dbReference type="Proteomes" id="UP000030764"/>
    </source>
</evidence>
<evidence type="ECO:0000313" key="1">
    <source>
        <dbReference type="EMBL" id="KFD49182.1"/>
    </source>
</evidence>
<reference evidence="2 3" key="1">
    <citation type="journal article" date="2014" name="Nat. Genet.">
        <title>Genome and transcriptome of the porcine whipworm Trichuris suis.</title>
        <authorList>
            <person name="Jex A.R."/>
            <person name="Nejsum P."/>
            <person name="Schwarz E.M."/>
            <person name="Hu L."/>
            <person name="Young N.D."/>
            <person name="Hall R.S."/>
            <person name="Korhonen P.K."/>
            <person name="Liao S."/>
            <person name="Thamsborg S."/>
            <person name="Xia J."/>
            <person name="Xu P."/>
            <person name="Wang S."/>
            <person name="Scheerlinck J.P."/>
            <person name="Hofmann A."/>
            <person name="Sternberg P.W."/>
            <person name="Wang J."/>
            <person name="Gasser R.B."/>
        </authorList>
    </citation>
    <scope>NUCLEOTIDE SEQUENCE [LARGE SCALE GENOMIC DNA]</scope>
    <source>
        <strain evidence="2">DCEP-RM93F</strain>
        <strain evidence="1">DCEP-RM93M</strain>
    </source>
</reference>
<dbReference type="Proteomes" id="UP000030758">
    <property type="component" value="Unassembled WGS sequence"/>
</dbReference>
<evidence type="ECO:0000313" key="2">
    <source>
        <dbReference type="EMBL" id="KFD64338.1"/>
    </source>
</evidence>
<sequence length="181" mass="20029">MDDLNDNQLIVSCASEGNPSQERPPTHLSPEETQQLDDVIARLAYQPVAGSGIFAIPHWEEISQRFQAPNPTSHGILNPGGYEVSKHGPAQDAVAACEPNLLTRRLRSLNDFPGGTLGRRWATWKEYRFAADLCPRSISCTLAATCSCQESQTSFSTNLLPYVISYYELKTGTDVSRMLRE</sequence>